<keyword evidence="1" id="KW-1133">Transmembrane helix</keyword>
<name>A0A2V3W2W4_9BACI</name>
<evidence type="ECO:0000313" key="3">
    <source>
        <dbReference type="Proteomes" id="UP000247978"/>
    </source>
</evidence>
<feature type="transmembrane region" description="Helical" evidence="1">
    <location>
        <begin position="36"/>
        <end position="58"/>
    </location>
</feature>
<reference evidence="2 3" key="1">
    <citation type="submission" date="2018-05" db="EMBL/GenBank/DDBJ databases">
        <title>Genomic Encyclopedia of Type Strains, Phase IV (KMG-IV): sequencing the most valuable type-strain genomes for metagenomic binning, comparative biology and taxonomic classification.</title>
        <authorList>
            <person name="Goeker M."/>
        </authorList>
    </citation>
    <scope>NUCLEOTIDE SEQUENCE [LARGE SCALE GENOMIC DNA]</scope>
    <source>
        <strain evidence="2 3">DSM 28556</strain>
    </source>
</reference>
<keyword evidence="1" id="KW-0472">Membrane</keyword>
<dbReference type="RefSeq" id="WP_110395071.1">
    <property type="nucleotide sequence ID" value="NZ_JADIJL010000003.1"/>
</dbReference>
<dbReference type="Pfam" id="PF11755">
    <property type="entry name" value="DUF3311"/>
    <property type="match status" value="1"/>
</dbReference>
<sequence length="65" mass="7763">MNKRILFTILTILGLVMLESPIILWANKIDPMVLGLPFLLFWVLFWWAFCTILFLIAYKFNWGKK</sequence>
<dbReference type="OrthoDB" id="2973557at2"/>
<keyword evidence="1" id="KW-0812">Transmembrane</keyword>
<organism evidence="2 3">
    <name type="scientific">Pseudogracilibacillus auburnensis</name>
    <dbReference type="NCBI Taxonomy" id="1494959"/>
    <lineage>
        <taxon>Bacteria</taxon>
        <taxon>Bacillati</taxon>
        <taxon>Bacillota</taxon>
        <taxon>Bacilli</taxon>
        <taxon>Bacillales</taxon>
        <taxon>Bacillaceae</taxon>
        <taxon>Pseudogracilibacillus</taxon>
    </lineage>
</organism>
<dbReference type="Proteomes" id="UP000247978">
    <property type="component" value="Unassembled WGS sequence"/>
</dbReference>
<accession>A0A2V3W2W4</accession>
<comment type="caution">
    <text evidence="2">The sequence shown here is derived from an EMBL/GenBank/DDBJ whole genome shotgun (WGS) entry which is preliminary data.</text>
</comment>
<evidence type="ECO:0000313" key="2">
    <source>
        <dbReference type="EMBL" id="PXW87478.1"/>
    </source>
</evidence>
<gene>
    <name evidence="2" type="ORF">DFR56_105120</name>
</gene>
<dbReference type="AlphaFoldDB" id="A0A2V3W2W4"/>
<dbReference type="EMBL" id="QJJQ01000005">
    <property type="protein sequence ID" value="PXW87478.1"/>
    <property type="molecule type" value="Genomic_DNA"/>
</dbReference>
<protein>
    <submittedName>
        <fullName evidence="2">Uncharacterized protein DUF3311</fullName>
    </submittedName>
</protein>
<dbReference type="InterPro" id="IPR021741">
    <property type="entry name" value="DUF3311"/>
</dbReference>
<evidence type="ECO:0000256" key="1">
    <source>
        <dbReference type="SAM" id="Phobius"/>
    </source>
</evidence>
<keyword evidence="3" id="KW-1185">Reference proteome</keyword>
<proteinExistence type="predicted"/>